<keyword evidence="2" id="KW-1185">Reference proteome</keyword>
<accession>A0A2M9Y7L5</accession>
<gene>
    <name evidence="1" type="ORF">CH362_18595</name>
</gene>
<dbReference type="Proteomes" id="UP000231926">
    <property type="component" value="Unassembled WGS sequence"/>
</dbReference>
<comment type="caution">
    <text evidence="1">The sequence shown here is derived from an EMBL/GenBank/DDBJ whole genome shotgun (WGS) entry which is preliminary data.</text>
</comment>
<sequence length="187" mass="21525">MQEIRPVPLQNVLLLGKASNRLSHSLLVDFCAQGQEIHILDCAIRFRAYDIAEATKGYNFPILHQMHIQRAFTPYQLLDFINNILDESNNEIVLSRLYIFLAPSKQFFDGDVKEDERRHLLMKLSEKFGIMKSLGFKFLISESIKKSDPIYQTYLTNLSQSIGTLPKEIELLETSNGQDSNSLFPRD</sequence>
<evidence type="ECO:0000313" key="2">
    <source>
        <dbReference type="Proteomes" id="UP000231926"/>
    </source>
</evidence>
<dbReference type="OrthoDB" id="331604at2"/>
<proteinExistence type="predicted"/>
<organism evidence="1 2">
    <name type="scientific">Leptospira saintgironsiae</name>
    <dbReference type="NCBI Taxonomy" id="2023183"/>
    <lineage>
        <taxon>Bacteria</taxon>
        <taxon>Pseudomonadati</taxon>
        <taxon>Spirochaetota</taxon>
        <taxon>Spirochaetia</taxon>
        <taxon>Leptospirales</taxon>
        <taxon>Leptospiraceae</taxon>
        <taxon>Leptospira</taxon>
    </lineage>
</organism>
<protein>
    <submittedName>
        <fullName evidence="1">Uncharacterized protein</fullName>
    </submittedName>
</protein>
<dbReference type="AlphaFoldDB" id="A0A2M9Y7L5"/>
<evidence type="ECO:0000313" key="1">
    <source>
        <dbReference type="EMBL" id="PJZ47551.1"/>
    </source>
</evidence>
<dbReference type="EMBL" id="NPDR01000016">
    <property type="protein sequence ID" value="PJZ47551.1"/>
    <property type="molecule type" value="Genomic_DNA"/>
</dbReference>
<name>A0A2M9Y7L5_9LEPT</name>
<reference evidence="1 2" key="1">
    <citation type="submission" date="2017-07" db="EMBL/GenBank/DDBJ databases">
        <title>Leptospira spp. isolated from tropical soils.</title>
        <authorList>
            <person name="Thibeaux R."/>
            <person name="Iraola G."/>
            <person name="Ferres I."/>
            <person name="Bierque E."/>
            <person name="Girault D."/>
            <person name="Soupe-Gilbert M.-E."/>
            <person name="Picardeau M."/>
            <person name="Goarant C."/>
        </authorList>
    </citation>
    <scope>NUCLEOTIDE SEQUENCE [LARGE SCALE GENOMIC DNA]</scope>
    <source>
        <strain evidence="1 2">FH4-C-A2</strain>
    </source>
</reference>